<comment type="caution">
    <text evidence="1">The sequence shown here is derived from an EMBL/GenBank/DDBJ whole genome shotgun (WGS) entry which is preliminary data.</text>
</comment>
<sequence length="154" mass="17842">MNSDKQYLQNITLACFSNFRPHNTTCEYKGNNPPNKIIQIICRKSFSLATSNFKTEQDVICKDDNNIYIALIFHQKVTKDLLISNLKILIREIKMLGSGIQFFIIPIEIIGIMDKPNITIDSKMVCSEEQHFYKILNNVIDINKLDKKNFIKVI</sequence>
<gene>
    <name evidence="1" type="ORF">AF76_08125</name>
</gene>
<dbReference type="EMBL" id="JAIS01000088">
    <property type="protein sequence ID" value="KLE00224.1"/>
    <property type="molecule type" value="Genomic_DNA"/>
</dbReference>
<reference evidence="1 2" key="1">
    <citation type="submission" date="2014-01" db="EMBL/GenBank/DDBJ databases">
        <title>Development of a Comparative Genomic Fingerprinting Assay for High Resolution Genotyping of Arcobacter butzleri.</title>
        <authorList>
            <person name="Webb A.L."/>
            <person name="Inglis G.D."/>
            <person name="Kruczkiewicz P."/>
            <person name="Selinger L.B."/>
            <person name="Taboada E.N."/>
        </authorList>
    </citation>
    <scope>NUCLEOTIDE SEQUENCE [LARGE SCALE GENOMIC DNA]</scope>
    <source>
        <strain evidence="1 2">L351</strain>
    </source>
</reference>
<accession>A0A837J4J1</accession>
<dbReference type="Proteomes" id="UP000035526">
    <property type="component" value="Unassembled WGS sequence"/>
</dbReference>
<dbReference type="RefSeq" id="WP_046991959.1">
    <property type="nucleotide sequence ID" value="NZ_JAIS01000088.1"/>
</dbReference>
<evidence type="ECO:0000313" key="2">
    <source>
        <dbReference type="Proteomes" id="UP000035526"/>
    </source>
</evidence>
<organism evidence="1 2">
    <name type="scientific">Aliarcobacter butzleri L351</name>
    <dbReference type="NCBI Taxonomy" id="1447259"/>
    <lineage>
        <taxon>Bacteria</taxon>
        <taxon>Pseudomonadati</taxon>
        <taxon>Campylobacterota</taxon>
        <taxon>Epsilonproteobacteria</taxon>
        <taxon>Campylobacterales</taxon>
        <taxon>Arcobacteraceae</taxon>
        <taxon>Aliarcobacter</taxon>
    </lineage>
</organism>
<evidence type="ECO:0000313" key="1">
    <source>
        <dbReference type="EMBL" id="KLE00224.1"/>
    </source>
</evidence>
<proteinExistence type="predicted"/>
<protein>
    <submittedName>
        <fullName evidence="1">Uncharacterized protein</fullName>
    </submittedName>
</protein>
<dbReference type="AlphaFoldDB" id="A0A837J4J1"/>
<name>A0A837J4J1_9BACT</name>